<protein>
    <submittedName>
        <fullName evidence="1">Uncharacterized protein</fullName>
    </submittedName>
</protein>
<name>A0A2S4Q0K0_9PEZI</name>
<gene>
    <name evidence="1" type="ORF">EPUL_000690</name>
</gene>
<keyword evidence="2" id="KW-1185">Reference proteome</keyword>
<dbReference type="EMBL" id="PEDP01000066">
    <property type="protein sequence ID" value="POS87810.1"/>
    <property type="molecule type" value="Genomic_DNA"/>
</dbReference>
<comment type="caution">
    <text evidence="1">The sequence shown here is derived from an EMBL/GenBank/DDBJ whole genome shotgun (WGS) entry which is preliminary data.</text>
</comment>
<reference evidence="1 2" key="1">
    <citation type="submission" date="2017-10" db="EMBL/GenBank/DDBJ databases">
        <title>Development of genomic resources for the powdery mildew, Erysiphe pulchra.</title>
        <authorList>
            <person name="Wadl P.A."/>
            <person name="Mack B.M."/>
            <person name="Moore G."/>
            <person name="Beltz S.B."/>
        </authorList>
    </citation>
    <scope>NUCLEOTIDE SEQUENCE [LARGE SCALE GENOMIC DNA]</scope>
    <source>
        <strain evidence="1">Cflorida</strain>
    </source>
</reference>
<accession>A0A2S4Q0K0</accession>
<dbReference type="AlphaFoldDB" id="A0A2S4Q0K0"/>
<sequence length="444" mass="50233">MSNYKRSIDGHTFVPIYPLQFSSECLNMKKTHGSRNLSNSNRYTTDLSCLGKSSNDLHNQVSSELNYRLTSVNQRRSLQNTRLIPLKLGSTATVIENKSKIYENQTPPIATQRKLPLASTLDNNGLPFSKKEFKPILAEVKLLYLKGDYKRCTMRCRMLLESVKDSLYIDPAYRVYLASFLASSLEIMAFVLPNHLSAKLSLYQEALAHLQSATSELDYALFCTDSIIRNSSISDASSQLSSARSSVDSVFSQYSKASSTASYSPISEECISDSPTKELEGSGCRRKKVSFSLPPHDEQDFPMNFDEAFQSVSTRSILDSFPIPMLSNSTFKRTSLEPAPLNLSGTRSLSPLFKIKSPDSSKLSHLRLYQTLLSGFQFEFESRIKNIKQVIDEITRYSTDIQDSCESKSELRRLRRKRTESSWPRKRFDGSRYQALCEKALSEL</sequence>
<organism evidence="1 2">
    <name type="scientific">Erysiphe pulchra</name>
    <dbReference type="NCBI Taxonomy" id="225359"/>
    <lineage>
        <taxon>Eukaryota</taxon>
        <taxon>Fungi</taxon>
        <taxon>Dikarya</taxon>
        <taxon>Ascomycota</taxon>
        <taxon>Pezizomycotina</taxon>
        <taxon>Leotiomycetes</taxon>
        <taxon>Erysiphales</taxon>
        <taxon>Erysiphaceae</taxon>
        <taxon>Erysiphe</taxon>
    </lineage>
</organism>
<dbReference type="OrthoDB" id="3641178at2759"/>
<dbReference type="Proteomes" id="UP000237438">
    <property type="component" value="Unassembled WGS sequence"/>
</dbReference>
<evidence type="ECO:0000313" key="2">
    <source>
        <dbReference type="Proteomes" id="UP000237438"/>
    </source>
</evidence>
<proteinExistence type="predicted"/>
<evidence type="ECO:0000313" key="1">
    <source>
        <dbReference type="EMBL" id="POS87810.1"/>
    </source>
</evidence>